<sequence>MGQAFLPATANSRLWQLLYNVETENNKMNRFGKYTVQYPHLVRLGVPITVGQLGTIILGFADTLMIGHHSLQELAAASFVTNMFTLALLFGLGFSYGLTPIIGKLYGQEKKSEIGAALKNGLAAGAVLTLVLMGAMGLLYLNLSNLGQPEELLPLMRPYFIVNLISIPFVIGFNTFKQFYDGKTETVVPMTVMICGNLLNIIGNYLLIYGKLGLPEWGLFGAGVSTMVSRLFMCLMLVILFFRPRYSAYRRGFVQASVNTKDFVYQNKQGWPLALQLGMETAAFSLSSVMVGWIGTVPLAAHQVMLTISQLGYMLYYGMAAAVAIRVSYYHGQKNYANADNTASAGLQLILLMGVAISIPIFLFRHVIGGLFTNSNEVVGMVSLTIIPFIIYQFGDGMQSNYANALRGLSNVKPLMFVAFVAYFVITLPLGYFFGICLGGGLVGIWSAFPFGLTIAGVLYWLFFRRTLRREARLI</sequence>
<feature type="transmembrane region" description="Helical" evidence="10">
    <location>
        <begin position="282"/>
        <end position="301"/>
    </location>
</feature>
<feature type="transmembrane region" description="Helical" evidence="10">
    <location>
        <begin position="81"/>
        <end position="102"/>
    </location>
</feature>
<dbReference type="GO" id="GO:0042910">
    <property type="term" value="F:xenobiotic transmembrane transporter activity"/>
    <property type="evidence" value="ECO:0007669"/>
    <property type="project" value="InterPro"/>
</dbReference>
<evidence type="ECO:0000256" key="1">
    <source>
        <dbReference type="ARBA" id="ARBA00004651"/>
    </source>
</evidence>
<feature type="transmembrane region" description="Helical" evidence="10">
    <location>
        <begin position="313"/>
        <end position="329"/>
    </location>
</feature>
<evidence type="ECO:0000313" key="12">
    <source>
        <dbReference type="Proteomes" id="UP000004079"/>
    </source>
</evidence>
<evidence type="ECO:0000256" key="6">
    <source>
        <dbReference type="ARBA" id="ARBA00022989"/>
    </source>
</evidence>
<keyword evidence="3" id="KW-0050">Antiport</keyword>
<feature type="transmembrane region" description="Helical" evidence="10">
    <location>
        <begin position="442"/>
        <end position="463"/>
    </location>
</feature>
<dbReference type="HOGENOM" id="CLU_012893_6_3_10"/>
<dbReference type="STRING" id="649760.HMPREF0971_02420"/>
<feature type="transmembrane region" description="Helical" evidence="10">
    <location>
        <begin position="122"/>
        <end position="143"/>
    </location>
</feature>
<keyword evidence="7" id="KW-0406">Ion transport</keyword>
<evidence type="ECO:0000313" key="11">
    <source>
        <dbReference type="EMBL" id="EFB31269.1"/>
    </source>
</evidence>
<dbReference type="PANTHER" id="PTHR43298">
    <property type="entry name" value="MULTIDRUG RESISTANCE PROTEIN NORM-RELATED"/>
    <property type="match status" value="1"/>
</dbReference>
<dbReference type="GO" id="GO:0015297">
    <property type="term" value="F:antiporter activity"/>
    <property type="evidence" value="ECO:0007669"/>
    <property type="project" value="UniProtKB-KW"/>
</dbReference>
<evidence type="ECO:0000256" key="8">
    <source>
        <dbReference type="ARBA" id="ARBA00023136"/>
    </source>
</evidence>
<dbReference type="GO" id="GO:0006811">
    <property type="term" value="P:monoatomic ion transport"/>
    <property type="evidence" value="ECO:0007669"/>
    <property type="project" value="UniProtKB-KW"/>
</dbReference>
<feature type="transmembrane region" description="Helical" evidence="10">
    <location>
        <begin position="41"/>
        <end position="61"/>
    </location>
</feature>
<feature type="transmembrane region" description="Helical" evidence="10">
    <location>
        <begin position="220"/>
        <end position="242"/>
    </location>
</feature>
<keyword evidence="6 10" id="KW-1133">Transmembrane helix</keyword>
<comment type="caution">
    <text evidence="11">The sequence shown here is derived from an EMBL/GenBank/DDBJ whole genome shotgun (WGS) entry which is preliminary data.</text>
</comment>
<gene>
    <name evidence="11" type="ORF">HMPREF0971_02420</name>
</gene>
<evidence type="ECO:0000256" key="10">
    <source>
        <dbReference type="SAM" id="Phobius"/>
    </source>
</evidence>
<feature type="transmembrane region" description="Helical" evidence="10">
    <location>
        <begin position="188"/>
        <end position="208"/>
    </location>
</feature>
<dbReference type="AlphaFoldDB" id="D1QTT9"/>
<keyword evidence="2" id="KW-0813">Transport</keyword>
<evidence type="ECO:0000256" key="3">
    <source>
        <dbReference type="ARBA" id="ARBA00022449"/>
    </source>
</evidence>
<feature type="transmembrane region" description="Helical" evidence="10">
    <location>
        <begin position="349"/>
        <end position="372"/>
    </location>
</feature>
<dbReference type="EMBL" id="ACUZ02000039">
    <property type="protein sequence ID" value="EFB31269.1"/>
    <property type="molecule type" value="Genomic_DNA"/>
</dbReference>
<evidence type="ECO:0000256" key="4">
    <source>
        <dbReference type="ARBA" id="ARBA00022475"/>
    </source>
</evidence>
<reference evidence="11 12" key="1">
    <citation type="submission" date="2009-11" db="EMBL/GenBank/DDBJ databases">
        <authorList>
            <person name="Weinstock G."/>
            <person name="Sodergren E."/>
            <person name="Clifton S."/>
            <person name="Fulton L."/>
            <person name="Fulton B."/>
            <person name="Courtney L."/>
            <person name="Fronick C."/>
            <person name="Harrison M."/>
            <person name="Strong C."/>
            <person name="Farmer C."/>
            <person name="Delahaunty K."/>
            <person name="Markovic C."/>
            <person name="Hall O."/>
            <person name="Minx P."/>
            <person name="Tomlinson C."/>
            <person name="Mitreva M."/>
            <person name="Nelson J."/>
            <person name="Hou S."/>
            <person name="Wollam A."/>
            <person name="Pepin K.H."/>
            <person name="Johnson M."/>
            <person name="Bhonagiri V."/>
            <person name="Nash W.E."/>
            <person name="Warren W."/>
            <person name="Chinwalla A."/>
            <person name="Mardis E.R."/>
            <person name="Wilson R.K."/>
        </authorList>
    </citation>
    <scope>NUCLEOTIDE SEQUENCE [LARGE SCALE GENOMIC DNA]</scope>
    <source>
        <strain evidence="11 12">F0302</strain>
    </source>
</reference>
<protein>
    <recommendedName>
        <fullName evidence="9">Multidrug-efflux transporter</fullName>
    </recommendedName>
</protein>
<dbReference type="Proteomes" id="UP000004079">
    <property type="component" value="Unassembled WGS sequence"/>
</dbReference>
<feature type="transmembrane region" description="Helical" evidence="10">
    <location>
        <begin position="155"/>
        <end position="176"/>
    </location>
</feature>
<dbReference type="PIRSF" id="PIRSF006603">
    <property type="entry name" value="DinF"/>
    <property type="match status" value="1"/>
</dbReference>
<name>D1QTT9_9BACT</name>
<dbReference type="CDD" id="cd13131">
    <property type="entry name" value="MATE_NorM_like"/>
    <property type="match status" value="1"/>
</dbReference>
<proteinExistence type="predicted"/>
<feature type="transmembrane region" description="Helical" evidence="10">
    <location>
        <begin position="415"/>
        <end position="436"/>
    </location>
</feature>
<organism evidence="11 12">
    <name type="scientific">Segatella oris F0302</name>
    <dbReference type="NCBI Taxonomy" id="649760"/>
    <lineage>
        <taxon>Bacteria</taxon>
        <taxon>Pseudomonadati</taxon>
        <taxon>Bacteroidota</taxon>
        <taxon>Bacteroidia</taxon>
        <taxon>Bacteroidales</taxon>
        <taxon>Prevotellaceae</taxon>
        <taxon>Segatella</taxon>
    </lineage>
</organism>
<comment type="subcellular location">
    <subcellularLocation>
        <location evidence="1">Cell membrane</location>
        <topology evidence="1">Multi-pass membrane protein</topology>
    </subcellularLocation>
</comment>
<keyword evidence="5 10" id="KW-0812">Transmembrane</keyword>
<dbReference type="Pfam" id="PF01554">
    <property type="entry name" value="MatE"/>
    <property type="match status" value="2"/>
</dbReference>
<keyword evidence="4" id="KW-1003">Cell membrane</keyword>
<dbReference type="InterPro" id="IPR048279">
    <property type="entry name" value="MdtK-like"/>
</dbReference>
<dbReference type="InterPro" id="IPR002528">
    <property type="entry name" value="MATE_fam"/>
</dbReference>
<evidence type="ECO:0000256" key="2">
    <source>
        <dbReference type="ARBA" id="ARBA00022448"/>
    </source>
</evidence>
<evidence type="ECO:0000256" key="9">
    <source>
        <dbReference type="ARBA" id="ARBA00031636"/>
    </source>
</evidence>
<dbReference type="NCBIfam" id="TIGR00797">
    <property type="entry name" value="matE"/>
    <property type="match status" value="1"/>
</dbReference>
<accession>D1QTT9</accession>
<evidence type="ECO:0000256" key="7">
    <source>
        <dbReference type="ARBA" id="ARBA00023065"/>
    </source>
</evidence>
<feature type="transmembrane region" description="Helical" evidence="10">
    <location>
        <begin position="378"/>
        <end position="395"/>
    </location>
</feature>
<keyword evidence="8 10" id="KW-0472">Membrane</keyword>
<dbReference type="GO" id="GO:0005886">
    <property type="term" value="C:plasma membrane"/>
    <property type="evidence" value="ECO:0007669"/>
    <property type="project" value="UniProtKB-SubCell"/>
</dbReference>
<evidence type="ECO:0000256" key="5">
    <source>
        <dbReference type="ARBA" id="ARBA00022692"/>
    </source>
</evidence>
<dbReference type="InterPro" id="IPR050222">
    <property type="entry name" value="MATE_MdtK"/>
</dbReference>
<dbReference type="PANTHER" id="PTHR43298:SF2">
    <property type="entry name" value="FMN_FAD EXPORTER YEEO-RELATED"/>
    <property type="match status" value="1"/>
</dbReference>